<organism evidence="2 3">
    <name type="scientific">Pyronema omphalodes (strain CBS 100304)</name>
    <name type="common">Pyronema confluens</name>
    <dbReference type="NCBI Taxonomy" id="1076935"/>
    <lineage>
        <taxon>Eukaryota</taxon>
        <taxon>Fungi</taxon>
        <taxon>Dikarya</taxon>
        <taxon>Ascomycota</taxon>
        <taxon>Pezizomycotina</taxon>
        <taxon>Pezizomycetes</taxon>
        <taxon>Pezizales</taxon>
        <taxon>Pyronemataceae</taxon>
        <taxon>Pyronema</taxon>
    </lineage>
</organism>
<dbReference type="Proteomes" id="UP000018144">
    <property type="component" value="Unassembled WGS sequence"/>
</dbReference>
<dbReference type="PANTHER" id="PTHR40625">
    <property type="entry name" value="GTP-BINDING PROTEIN ESDC-RELATED"/>
    <property type="match status" value="1"/>
</dbReference>
<feature type="region of interest" description="Disordered" evidence="1">
    <location>
        <begin position="221"/>
        <end position="331"/>
    </location>
</feature>
<name>U4LDT6_PYROM</name>
<sequence length="380" mass="42738">MFRPVAATLPDAVANTMPLNPKTHVSFRITLPVTTHANRVDVVGSWDQFRTSVQLEQDKRVGMDVWKGILSHNGGLEMGSEHYYYFLIDQTRPIPDPHSPPTSLVMDHRTGRLMSLLYVPIELPPSRSAPSTPSSLLETSISPCTPVTSSIFTDFSDLEFEFPREAPSATPSFSGSTSAANITTLQRKGTFRDRLRQRLEEPRRRGLLSVSTSFLRRAYKQGEEEAMLPPPRAPSDSSRLSREEEMREMAGYLRSGASSRRSHYSPPNPHLPPHQPVHAPQSSIPEPDMYSSFYSSEDDDEDADVEGEDTGMEEEEEEEELATPVDDTEAEQLPRYYNFDEVKPLGHGESLSCLREHVQGEVKWRREMESELGYLGSVVV</sequence>
<feature type="compositionally biased region" description="Basic and acidic residues" evidence="1">
    <location>
        <begin position="239"/>
        <end position="248"/>
    </location>
</feature>
<feature type="compositionally biased region" description="Acidic residues" evidence="1">
    <location>
        <begin position="296"/>
        <end position="330"/>
    </location>
</feature>
<accession>U4LDT6</accession>
<evidence type="ECO:0000313" key="2">
    <source>
        <dbReference type="EMBL" id="CCX09244.1"/>
    </source>
</evidence>
<proteinExistence type="predicted"/>
<dbReference type="PANTHER" id="PTHR40625:SF2">
    <property type="entry name" value="GTP-BINDING PROTEIN ESDC"/>
    <property type="match status" value="1"/>
</dbReference>
<dbReference type="EMBL" id="HF935446">
    <property type="protein sequence ID" value="CCX09244.1"/>
    <property type="molecule type" value="Genomic_DNA"/>
</dbReference>
<evidence type="ECO:0000313" key="3">
    <source>
        <dbReference type="Proteomes" id="UP000018144"/>
    </source>
</evidence>
<dbReference type="InterPro" id="IPR013783">
    <property type="entry name" value="Ig-like_fold"/>
</dbReference>
<dbReference type="AlphaFoldDB" id="U4LDT6"/>
<dbReference type="CDD" id="cd02688">
    <property type="entry name" value="E_set"/>
    <property type="match status" value="1"/>
</dbReference>
<gene>
    <name evidence="2" type="ORF">PCON_08837</name>
</gene>
<protein>
    <submittedName>
        <fullName evidence="2">Uncharacterized protein</fullName>
    </submittedName>
</protein>
<keyword evidence="3" id="KW-1185">Reference proteome</keyword>
<dbReference type="OrthoDB" id="5422351at2759"/>
<dbReference type="eggNOG" id="ENOG502SGBF">
    <property type="taxonomic scope" value="Eukaryota"/>
</dbReference>
<feature type="compositionally biased region" description="Pro residues" evidence="1">
    <location>
        <begin position="266"/>
        <end position="275"/>
    </location>
</feature>
<reference evidence="2 3" key="1">
    <citation type="journal article" date="2013" name="PLoS Genet.">
        <title>The genome and development-dependent transcriptomes of Pyronema confluens: a window into fungal evolution.</title>
        <authorList>
            <person name="Traeger S."/>
            <person name="Altegoer F."/>
            <person name="Freitag M."/>
            <person name="Gabaldon T."/>
            <person name="Kempken F."/>
            <person name="Kumar A."/>
            <person name="Marcet-Houben M."/>
            <person name="Poggeler S."/>
            <person name="Stajich J.E."/>
            <person name="Nowrousian M."/>
        </authorList>
    </citation>
    <scope>NUCLEOTIDE SEQUENCE [LARGE SCALE GENOMIC DNA]</scope>
    <source>
        <strain evidence="3">CBS 100304</strain>
        <tissue evidence="2">Vegetative mycelium</tissue>
    </source>
</reference>
<evidence type="ECO:0000256" key="1">
    <source>
        <dbReference type="SAM" id="MobiDB-lite"/>
    </source>
</evidence>
<dbReference type="Gene3D" id="2.60.40.10">
    <property type="entry name" value="Immunoglobulins"/>
    <property type="match status" value="1"/>
</dbReference>